<dbReference type="EMBL" id="JFZV01000005">
    <property type="protein sequence ID" value="KDN14710.1"/>
    <property type="molecule type" value="Genomic_DNA"/>
</dbReference>
<dbReference type="GO" id="GO:0071949">
    <property type="term" value="F:FAD binding"/>
    <property type="evidence" value="ECO:0007669"/>
    <property type="project" value="InterPro"/>
</dbReference>
<dbReference type="InterPro" id="IPR016169">
    <property type="entry name" value="FAD-bd_PCMH_sub2"/>
</dbReference>
<keyword evidence="3" id="KW-0560">Oxidoreductase</keyword>
<dbReference type="PROSITE" id="PS51387">
    <property type="entry name" value="FAD_PCMH"/>
    <property type="match status" value="1"/>
</dbReference>
<sequence>MFVSVKLLIGVGYNKCILHDNEKINLLFCCLCLLLSIETHAVIVNDVTGMTPVQVAAVVQPESTQQVAELIKKTSGPISIAGGKYSMGGQTAIQGALQIDTQKLNHVIAFNPEQKLLTIEAGASWRQVQELIDPYGLSVKIMQSYADFSIGGSLSVNVHGRYFGEGPIILSVEEFKIVLADGSVVVASPKENQDIFYGAIGGYGGLGVITEVTLRLADNVKVKRVNKVMPISEYYRYFSQHIRSDKVAIFHNAIIYPPDFKKVRSVTFQQTQEPVTIASRLRPLVKPTLWQKQKPKIIASSAFGKQLRKIHDYADYVRRPVMWRNYEASFNVASLEPIAYKNKSFVLEEFFIPVERFDNFYPELIAILKKNRVNVMNISVRHANQDSGSLLAWARTEVFAFVIYYQQSTDERSKEQVGVWTRELIDAVLANGGSYFLPYQLHATSEQFQQAYPQAVQFFKLKARIDPENKFSNMLLERYRPETVQ</sequence>
<reference evidence="5 6" key="1">
    <citation type="submission" date="2014-03" db="EMBL/GenBank/DDBJ databases">
        <title>The genomes of two eusocial bee gut symbionts.</title>
        <authorList>
            <person name="Kwong W.K."/>
            <person name="Engel P."/>
            <person name="Koch H."/>
            <person name="Moran N.A."/>
        </authorList>
    </citation>
    <scope>NUCLEOTIDE SEQUENCE [LARGE SCALE GENOMIC DNA]</scope>
    <source>
        <strain evidence="6">wkB29</strain>
    </source>
</reference>
<proteinExistence type="predicted"/>
<keyword evidence="2" id="KW-0274">FAD</keyword>
<dbReference type="InterPro" id="IPR006094">
    <property type="entry name" value="Oxid_FAD_bind_N"/>
</dbReference>
<comment type="caution">
    <text evidence="5">The sequence shown here is derived from an EMBL/GenBank/DDBJ whole genome shotgun (WGS) entry which is preliminary data.</text>
</comment>
<feature type="domain" description="FAD-binding PCMH-type" evidence="4">
    <location>
        <begin position="50"/>
        <end position="219"/>
    </location>
</feature>
<dbReference type="Pfam" id="PF01565">
    <property type="entry name" value="FAD_binding_4"/>
    <property type="match status" value="1"/>
</dbReference>
<dbReference type="InterPro" id="IPR007173">
    <property type="entry name" value="ALO_C"/>
</dbReference>
<evidence type="ECO:0000256" key="3">
    <source>
        <dbReference type="ARBA" id="ARBA00023002"/>
    </source>
</evidence>
<dbReference type="InterPro" id="IPR016166">
    <property type="entry name" value="FAD-bd_PCMH"/>
</dbReference>
<gene>
    <name evidence="5" type="ORF">SALWKB29_1169</name>
</gene>
<dbReference type="SUPFAM" id="SSF55103">
    <property type="entry name" value="FAD-linked oxidases, C-terminal domain"/>
    <property type="match status" value="1"/>
</dbReference>
<dbReference type="Pfam" id="PF04030">
    <property type="entry name" value="ALO"/>
    <property type="match status" value="1"/>
</dbReference>
<evidence type="ECO:0000256" key="2">
    <source>
        <dbReference type="ARBA" id="ARBA00022827"/>
    </source>
</evidence>
<accession>A0A836Z384</accession>
<evidence type="ECO:0000313" key="6">
    <source>
        <dbReference type="Proteomes" id="UP000027170"/>
    </source>
</evidence>
<name>A0A836Z384_9NEIS</name>
<dbReference type="GO" id="GO:0016020">
    <property type="term" value="C:membrane"/>
    <property type="evidence" value="ECO:0007669"/>
    <property type="project" value="InterPro"/>
</dbReference>
<evidence type="ECO:0000313" key="5">
    <source>
        <dbReference type="EMBL" id="KDN14710.1"/>
    </source>
</evidence>
<dbReference type="InterPro" id="IPR036318">
    <property type="entry name" value="FAD-bd_PCMH-like_sf"/>
</dbReference>
<dbReference type="InterPro" id="IPR010031">
    <property type="entry name" value="FAD_lactone_oxidase-like"/>
</dbReference>
<dbReference type="Gene3D" id="3.30.465.10">
    <property type="match status" value="1"/>
</dbReference>
<dbReference type="InterPro" id="IPR016164">
    <property type="entry name" value="FAD-linked_Oxase-like_C"/>
</dbReference>
<evidence type="ECO:0000256" key="1">
    <source>
        <dbReference type="ARBA" id="ARBA00022630"/>
    </source>
</evidence>
<dbReference type="PANTHER" id="PTHR43762:SF1">
    <property type="entry name" value="D-ARABINONO-1,4-LACTONE OXIDASE"/>
    <property type="match status" value="1"/>
</dbReference>
<dbReference type="SUPFAM" id="SSF56176">
    <property type="entry name" value="FAD-binding/transporter-associated domain-like"/>
    <property type="match status" value="1"/>
</dbReference>
<organism evidence="5 6">
    <name type="scientific">Snodgrassella communis</name>
    <dbReference type="NCBI Taxonomy" id="2946699"/>
    <lineage>
        <taxon>Bacteria</taxon>
        <taxon>Pseudomonadati</taxon>
        <taxon>Pseudomonadota</taxon>
        <taxon>Betaproteobacteria</taxon>
        <taxon>Neisseriales</taxon>
        <taxon>Neisseriaceae</taxon>
        <taxon>Snodgrassella</taxon>
    </lineage>
</organism>
<evidence type="ECO:0000259" key="4">
    <source>
        <dbReference type="PROSITE" id="PS51387"/>
    </source>
</evidence>
<dbReference type="GO" id="GO:0003885">
    <property type="term" value="F:D-arabinono-1,4-lactone oxidase activity"/>
    <property type="evidence" value="ECO:0007669"/>
    <property type="project" value="InterPro"/>
</dbReference>
<dbReference type="AlphaFoldDB" id="A0A836Z384"/>
<dbReference type="PANTHER" id="PTHR43762">
    <property type="entry name" value="L-GULONOLACTONE OXIDASE"/>
    <property type="match status" value="1"/>
</dbReference>
<keyword evidence="1" id="KW-0285">Flavoprotein</keyword>
<dbReference type="Proteomes" id="UP000027170">
    <property type="component" value="Unassembled WGS sequence"/>
</dbReference>
<protein>
    <submittedName>
        <fullName evidence="5">Oxidoreductase, FAD-binding</fullName>
    </submittedName>
</protein>
<keyword evidence="6" id="KW-1185">Reference proteome</keyword>